<dbReference type="PANTHER" id="PTHR21021">
    <property type="entry name" value="GAF/PUTATIVE CYTOSKELETAL PROTEIN"/>
    <property type="match status" value="1"/>
</dbReference>
<sequence length="160" mass="17547">MSESLLVDKTASKEVKYKTLVPQIKALVQGETDQIANLANISAALKEAMDFFWVGFYMVKNDELVLGPFQGPIACTRIKKGKGVCGSSWVEAKTIVVPDVDAFPGHIACSSASRSEIVVPVFKGNEVIGVLDVDSSELNTFDETDQKFLEELLKDIQEYL</sequence>
<dbReference type="SUPFAM" id="SSF55781">
    <property type="entry name" value="GAF domain-like"/>
    <property type="match status" value="1"/>
</dbReference>
<evidence type="ECO:0000256" key="1">
    <source>
        <dbReference type="ARBA" id="ARBA00038454"/>
    </source>
</evidence>
<protein>
    <submittedName>
        <fullName evidence="3">Diguanylate cyclase</fullName>
    </submittedName>
</protein>
<dbReference type="InterPro" id="IPR029016">
    <property type="entry name" value="GAF-like_dom_sf"/>
</dbReference>
<reference evidence="4" key="1">
    <citation type="journal article" date="2019" name="Int. J. Syst. Evol. Microbiol.">
        <title>The Global Catalogue of Microorganisms (GCM) 10K type strain sequencing project: providing services to taxonomists for standard genome sequencing and annotation.</title>
        <authorList>
            <consortium name="The Broad Institute Genomics Platform"/>
            <consortium name="The Broad Institute Genome Sequencing Center for Infectious Disease"/>
            <person name="Wu L."/>
            <person name="Ma J."/>
        </authorList>
    </citation>
    <scope>NUCLEOTIDE SEQUENCE [LARGE SCALE GENOMIC DNA]</scope>
    <source>
        <strain evidence="4">CGMCC 1.10832</strain>
    </source>
</reference>
<comment type="similarity">
    <text evidence="1">Belongs to the free Met sulfoxide reductase family.</text>
</comment>
<accession>A0ABQ1N257</accession>
<evidence type="ECO:0000313" key="3">
    <source>
        <dbReference type="EMBL" id="GGC49562.1"/>
    </source>
</evidence>
<name>A0ABQ1N257_9BACT</name>
<keyword evidence="4" id="KW-1185">Reference proteome</keyword>
<dbReference type="EMBL" id="BMEC01000014">
    <property type="protein sequence ID" value="GGC49562.1"/>
    <property type="molecule type" value="Genomic_DNA"/>
</dbReference>
<dbReference type="RefSeq" id="WP_188466797.1">
    <property type="nucleotide sequence ID" value="NZ_BAABHU010000014.1"/>
</dbReference>
<dbReference type="InterPro" id="IPR003018">
    <property type="entry name" value="GAF"/>
</dbReference>
<dbReference type="Pfam" id="PF13185">
    <property type="entry name" value="GAF_2"/>
    <property type="match status" value="1"/>
</dbReference>
<feature type="domain" description="GAF" evidence="2">
    <location>
        <begin position="49"/>
        <end position="156"/>
    </location>
</feature>
<evidence type="ECO:0000313" key="4">
    <source>
        <dbReference type="Proteomes" id="UP000636010"/>
    </source>
</evidence>
<organism evidence="3 4">
    <name type="scientific">Marivirga lumbricoides</name>
    <dbReference type="NCBI Taxonomy" id="1046115"/>
    <lineage>
        <taxon>Bacteria</taxon>
        <taxon>Pseudomonadati</taxon>
        <taxon>Bacteroidota</taxon>
        <taxon>Cytophagia</taxon>
        <taxon>Cytophagales</taxon>
        <taxon>Marivirgaceae</taxon>
        <taxon>Marivirga</taxon>
    </lineage>
</organism>
<dbReference type="PANTHER" id="PTHR21021:SF15">
    <property type="entry name" value="FREE METHIONINE-R-SULFOXIDE REDUCTASE"/>
    <property type="match status" value="1"/>
</dbReference>
<dbReference type="Gene3D" id="3.30.450.40">
    <property type="match status" value="1"/>
</dbReference>
<comment type="caution">
    <text evidence="3">The sequence shown here is derived from an EMBL/GenBank/DDBJ whole genome shotgun (WGS) entry which is preliminary data.</text>
</comment>
<gene>
    <name evidence="3" type="ORF">GCM10011506_39000</name>
</gene>
<dbReference type="InterPro" id="IPR051330">
    <property type="entry name" value="Phosphatase_reg/MetRdx"/>
</dbReference>
<dbReference type="Proteomes" id="UP000636010">
    <property type="component" value="Unassembled WGS sequence"/>
</dbReference>
<evidence type="ECO:0000259" key="2">
    <source>
        <dbReference type="Pfam" id="PF13185"/>
    </source>
</evidence>
<proteinExistence type="inferred from homology"/>